<dbReference type="PROSITE" id="PS00455">
    <property type="entry name" value="AMP_BINDING"/>
    <property type="match status" value="1"/>
</dbReference>
<gene>
    <name evidence="7" type="ORF">HH308_26010</name>
</gene>
<reference evidence="7 8" key="1">
    <citation type="submission" date="2020-04" db="EMBL/GenBank/DDBJ databases">
        <title>Gordonia sp. nov. TBRC 11910.</title>
        <authorList>
            <person name="Suriyachadkun C."/>
        </authorList>
    </citation>
    <scope>NUCLEOTIDE SEQUENCE [LARGE SCALE GENOMIC DNA]</scope>
    <source>
        <strain evidence="7 8">TBRC 11910</strain>
    </source>
</reference>
<dbReference type="SUPFAM" id="SSF56801">
    <property type="entry name" value="Acetyl-CoA synthetase-like"/>
    <property type="match status" value="1"/>
</dbReference>
<keyword evidence="8" id="KW-1185">Reference proteome</keyword>
<dbReference type="GO" id="GO:0016405">
    <property type="term" value="F:CoA-ligase activity"/>
    <property type="evidence" value="ECO:0007669"/>
    <property type="project" value="UniProtKB-ARBA"/>
</dbReference>
<dbReference type="GO" id="GO:0006637">
    <property type="term" value="P:acyl-CoA metabolic process"/>
    <property type="evidence" value="ECO:0007669"/>
    <property type="project" value="TreeGrafter"/>
</dbReference>
<dbReference type="RefSeq" id="WP_170197186.1">
    <property type="nucleotide sequence ID" value="NZ_JABBNB010000039.1"/>
</dbReference>
<comment type="caution">
    <text evidence="7">The sequence shown here is derived from an EMBL/GenBank/DDBJ whole genome shotgun (WGS) entry which is preliminary data.</text>
</comment>
<keyword evidence="3" id="KW-0547">Nucleotide-binding</keyword>
<dbReference type="InterPro" id="IPR025110">
    <property type="entry name" value="AMP-bd_C"/>
</dbReference>
<evidence type="ECO:0000256" key="4">
    <source>
        <dbReference type="ARBA" id="ARBA00022840"/>
    </source>
</evidence>
<comment type="similarity">
    <text evidence="1">Belongs to the ATP-dependent AMP-binding enzyme family.</text>
</comment>
<dbReference type="InterPro" id="IPR045851">
    <property type="entry name" value="AMP-bd_C_sf"/>
</dbReference>
<dbReference type="PANTHER" id="PTHR43605">
    <property type="entry name" value="ACYL-COENZYME A SYNTHETASE"/>
    <property type="match status" value="1"/>
</dbReference>
<dbReference type="PANTHER" id="PTHR43605:SF10">
    <property type="entry name" value="ACYL-COA SYNTHETASE MEDIUM CHAIN FAMILY MEMBER 3"/>
    <property type="match status" value="1"/>
</dbReference>
<evidence type="ECO:0000313" key="7">
    <source>
        <dbReference type="EMBL" id="NMO04681.1"/>
    </source>
</evidence>
<dbReference type="InterPro" id="IPR051087">
    <property type="entry name" value="Mitochondrial_ACSM"/>
</dbReference>
<keyword evidence="4" id="KW-0067">ATP-binding</keyword>
<dbReference type="GO" id="GO:0015645">
    <property type="term" value="F:fatty acid ligase activity"/>
    <property type="evidence" value="ECO:0007669"/>
    <property type="project" value="TreeGrafter"/>
</dbReference>
<name>A0A848L879_9ACTN</name>
<dbReference type="InterPro" id="IPR020845">
    <property type="entry name" value="AMP-binding_CS"/>
</dbReference>
<dbReference type="EMBL" id="JABBNB010000039">
    <property type="protein sequence ID" value="NMO04681.1"/>
    <property type="molecule type" value="Genomic_DNA"/>
</dbReference>
<dbReference type="GO" id="GO:0005524">
    <property type="term" value="F:ATP binding"/>
    <property type="evidence" value="ECO:0007669"/>
    <property type="project" value="UniProtKB-KW"/>
</dbReference>
<feature type="domain" description="AMP-dependent synthetase/ligase" evidence="5">
    <location>
        <begin position="46"/>
        <end position="398"/>
    </location>
</feature>
<organism evidence="7 8">
    <name type="scientific">Gordonia asplenii</name>
    <dbReference type="NCBI Taxonomy" id="2725283"/>
    <lineage>
        <taxon>Bacteria</taxon>
        <taxon>Bacillati</taxon>
        <taxon>Actinomycetota</taxon>
        <taxon>Actinomycetes</taxon>
        <taxon>Mycobacteriales</taxon>
        <taxon>Gordoniaceae</taxon>
        <taxon>Gordonia</taxon>
    </lineage>
</organism>
<dbReference type="Gene3D" id="3.40.50.12780">
    <property type="entry name" value="N-terminal domain of ligase-like"/>
    <property type="match status" value="1"/>
</dbReference>
<sequence length="555" mass="59902">MTPTTSRPSWWQDLTAPTFTWSVPDRFNIATACTDDQRREDLALIVDTGIRIDRYTFGDLTALSRRFASALTSTLGLTAGDRIGIMVPQGVEVLTAHLGGFRAGVVTVPLSVKFGSDAVAHRLADSGARVLVIDSESYSRVHAGLADLPSLHTVLVVGERAADGNARFDLQTFDEVVAAADESRTAAITTAASPAIIIYTSGTTGPPKGALHGHRILPAHMPGVRIAFDDAPTPDDIFWTPADWAWIGGLFDVLFPALAMGRPVVACPDKFTATRALQIMAEHAVTASFVPPTALKQMRRDGVDAATAGRVRLRSLATGGEPLGEALRSWVQTIFGVAINEFYGQTEMNMTIGTARSKWIAPPGSMGRPFPGFTVALLDSLGEPQAVGQVGEICVRADNPGQFIEYWNRPEHTAEKRHGGWIHTGDLGTRDDDGNYFYQGRADDVISSAGYRIGPGEIEETLLTHPAVAMAGVIGAPDELRGEAVHAFVVLNNGIHGTDELRTELQTYVKSRLAFYQYPRQITIVDELPLTATGKILRRELRLRAEERADPAIGT</sequence>
<keyword evidence="2" id="KW-0436">Ligase</keyword>
<proteinExistence type="inferred from homology"/>
<dbReference type="Pfam" id="PF13193">
    <property type="entry name" value="AMP-binding_C"/>
    <property type="match status" value="1"/>
</dbReference>
<evidence type="ECO:0000256" key="2">
    <source>
        <dbReference type="ARBA" id="ARBA00022598"/>
    </source>
</evidence>
<evidence type="ECO:0000256" key="1">
    <source>
        <dbReference type="ARBA" id="ARBA00006432"/>
    </source>
</evidence>
<evidence type="ECO:0000256" key="3">
    <source>
        <dbReference type="ARBA" id="ARBA00022741"/>
    </source>
</evidence>
<evidence type="ECO:0000259" key="6">
    <source>
        <dbReference type="Pfam" id="PF13193"/>
    </source>
</evidence>
<protein>
    <submittedName>
        <fullName evidence="7">AMP-binding protein</fullName>
    </submittedName>
</protein>
<dbReference type="Gene3D" id="3.30.300.30">
    <property type="match status" value="1"/>
</dbReference>
<dbReference type="Proteomes" id="UP000550729">
    <property type="component" value="Unassembled WGS sequence"/>
</dbReference>
<evidence type="ECO:0000259" key="5">
    <source>
        <dbReference type="Pfam" id="PF00501"/>
    </source>
</evidence>
<dbReference type="FunFam" id="3.30.300.30:FF:000005">
    <property type="entry name" value="Acyl-coenzyme A synthetase ACSM5, mitochondrial"/>
    <property type="match status" value="1"/>
</dbReference>
<dbReference type="AlphaFoldDB" id="A0A848L879"/>
<dbReference type="InterPro" id="IPR000873">
    <property type="entry name" value="AMP-dep_synth/lig_dom"/>
</dbReference>
<accession>A0A848L879</accession>
<evidence type="ECO:0000313" key="8">
    <source>
        <dbReference type="Proteomes" id="UP000550729"/>
    </source>
</evidence>
<dbReference type="GO" id="GO:0006633">
    <property type="term" value="P:fatty acid biosynthetic process"/>
    <property type="evidence" value="ECO:0007669"/>
    <property type="project" value="TreeGrafter"/>
</dbReference>
<feature type="domain" description="AMP-binding enzyme C-terminal" evidence="6">
    <location>
        <begin position="457"/>
        <end position="535"/>
    </location>
</feature>
<dbReference type="InterPro" id="IPR042099">
    <property type="entry name" value="ANL_N_sf"/>
</dbReference>
<dbReference type="Pfam" id="PF00501">
    <property type="entry name" value="AMP-binding"/>
    <property type="match status" value="1"/>
</dbReference>
<dbReference type="GO" id="GO:0004321">
    <property type="term" value="F:fatty-acyl-CoA synthase activity"/>
    <property type="evidence" value="ECO:0007669"/>
    <property type="project" value="TreeGrafter"/>
</dbReference>